<dbReference type="RefSeq" id="WP_109325099.1">
    <property type="nucleotide sequence ID" value="NZ_CP029352.1"/>
</dbReference>
<dbReference type="EMBL" id="CP029352">
    <property type="protein sequence ID" value="AWK85683.1"/>
    <property type="molecule type" value="Genomic_DNA"/>
</dbReference>
<accession>A0A2S2CME4</accession>
<dbReference type="OrthoDB" id="8853368at2"/>
<proteinExistence type="predicted"/>
<sequence length="104" mass="11775">MNKPLTVTIPHQLGREEAKRRLVTGIGQARGYLETVASRIEEQWTGDRLDFHLVALAQAVSGRIDVLDDRVEMEVQLPWALGLLANKIKDRVQRQGTLMLEKKS</sequence>
<dbReference type="Pfam" id="PF09650">
    <property type="entry name" value="PHA_gran_rgn"/>
    <property type="match status" value="1"/>
</dbReference>
<reference evidence="2" key="1">
    <citation type="submission" date="2018-05" db="EMBL/GenBank/DDBJ databases">
        <title>Azospirillum thermophila sp. nov., a novel isolated from hot spring.</title>
        <authorList>
            <person name="Zhao Z."/>
        </authorList>
    </citation>
    <scope>NUCLEOTIDE SEQUENCE [LARGE SCALE GENOMIC DNA]</scope>
    <source>
        <strain evidence="2">CFH 70021</strain>
    </source>
</reference>
<dbReference type="KEGG" id="azz:DEW08_05455"/>
<organism evidence="1 2">
    <name type="scientific">Azospirillum thermophilum</name>
    <dbReference type="NCBI Taxonomy" id="2202148"/>
    <lineage>
        <taxon>Bacteria</taxon>
        <taxon>Pseudomonadati</taxon>
        <taxon>Pseudomonadota</taxon>
        <taxon>Alphaproteobacteria</taxon>
        <taxon>Rhodospirillales</taxon>
        <taxon>Azospirillaceae</taxon>
        <taxon>Azospirillum</taxon>
    </lineage>
</organism>
<dbReference type="Proteomes" id="UP000245629">
    <property type="component" value="Chromosome 1"/>
</dbReference>
<gene>
    <name evidence="1" type="ORF">DEW08_05455</name>
</gene>
<name>A0A2S2CME4_9PROT</name>
<protein>
    <submittedName>
        <fullName evidence="1">Polyhydroxyalkanoic acid synthase</fullName>
    </submittedName>
</protein>
<keyword evidence="2" id="KW-1185">Reference proteome</keyword>
<evidence type="ECO:0000313" key="2">
    <source>
        <dbReference type="Proteomes" id="UP000245629"/>
    </source>
</evidence>
<dbReference type="InterPro" id="IPR013433">
    <property type="entry name" value="PHA_gran_rgn"/>
</dbReference>
<evidence type="ECO:0000313" key="1">
    <source>
        <dbReference type="EMBL" id="AWK85683.1"/>
    </source>
</evidence>
<dbReference type="AlphaFoldDB" id="A0A2S2CME4"/>